<dbReference type="KEGG" id="sliu:111360937"/>
<dbReference type="PANTHER" id="PTHR47577">
    <property type="entry name" value="THAP DOMAIN-CONTAINING PROTEIN 6"/>
    <property type="match status" value="1"/>
</dbReference>
<dbReference type="AlphaFoldDB" id="A0A9J7ERA4"/>
<name>A0A9J7ERA4_SPOLT</name>
<dbReference type="GeneID" id="111360937"/>
<evidence type="ECO:0000313" key="2">
    <source>
        <dbReference type="Proteomes" id="UP000301870"/>
    </source>
</evidence>
<accession>A0A9J7ERA4</accession>
<dbReference type="RefSeq" id="XP_022833007.1">
    <property type="nucleotide sequence ID" value="XM_022977239.1"/>
</dbReference>
<dbReference type="OrthoDB" id="8192384at2759"/>
<protein>
    <submittedName>
        <fullName evidence="3">Uncharacterized protein LOC111360937</fullName>
    </submittedName>
</protein>
<keyword evidence="2" id="KW-1185">Reference proteome</keyword>
<dbReference type="Proteomes" id="UP000301870">
    <property type="component" value="Chromosome 3"/>
</dbReference>
<dbReference type="InterPro" id="IPR048367">
    <property type="entry name" value="TNP-like_RNaseH_C"/>
</dbReference>
<organism evidence="2 3">
    <name type="scientific">Spodoptera litura</name>
    <name type="common">Asian cotton leafworm</name>
    <dbReference type="NCBI Taxonomy" id="69820"/>
    <lineage>
        <taxon>Eukaryota</taxon>
        <taxon>Metazoa</taxon>
        <taxon>Ecdysozoa</taxon>
        <taxon>Arthropoda</taxon>
        <taxon>Hexapoda</taxon>
        <taxon>Insecta</taxon>
        <taxon>Pterygota</taxon>
        <taxon>Neoptera</taxon>
        <taxon>Endopterygota</taxon>
        <taxon>Lepidoptera</taxon>
        <taxon>Glossata</taxon>
        <taxon>Ditrysia</taxon>
        <taxon>Noctuoidea</taxon>
        <taxon>Noctuidae</taxon>
        <taxon>Amphipyrinae</taxon>
        <taxon>Spodoptera</taxon>
    </lineage>
</organism>
<evidence type="ECO:0000259" key="1">
    <source>
        <dbReference type="Pfam" id="PF21789"/>
    </source>
</evidence>
<dbReference type="Pfam" id="PF21789">
    <property type="entry name" value="TNP-like_RNaseH_C"/>
    <property type="match status" value="1"/>
</dbReference>
<sequence length="359" mass="40748">MLCGDMPAEAVATANLISDMDQLFDGVNASTPDLRRGKKFSTNIKRSTEHLQMFTKMKHFFSSLEFLGCKGNPPSKEGWIWTLNGIEMIWRTFSSKYKTVESLSTRRLQQDPLENLFGCIRYNCGSNNNPTVAQFVAGLKTAVISNIAHTNSGNCEADSNSAIITNFKTLLTPAPDLCTETEQCHMEKDIDENITSSLEENLEEGSGEVQACAYVCGFIIKKNKNNCSHCKKNFVSETPEEVHNFIEFKNYDDVKKSLTYASKSLIACVEKSASVINIFLEKEAYKEDIKKKAIQLLKDSINYGFLEDCVEHKNYNKMYIINSVFHIVVKRYCIQKNRFYAEESSKTALKRKMNIVMHK</sequence>
<proteinExistence type="predicted"/>
<evidence type="ECO:0000313" key="3">
    <source>
        <dbReference type="RefSeq" id="XP_022833007.1"/>
    </source>
</evidence>
<dbReference type="PANTHER" id="PTHR47577:SF2">
    <property type="entry name" value="THAP DOMAIN CONTAINING 9"/>
    <property type="match status" value="1"/>
</dbReference>
<feature type="domain" description="Transposable element P transposase-like RNase H C-terminal" evidence="1">
    <location>
        <begin position="110"/>
        <end position="137"/>
    </location>
</feature>
<gene>
    <name evidence="3" type="primary">LOC111360937</name>
</gene>
<reference evidence="3" key="1">
    <citation type="submission" date="2025-08" db="UniProtKB">
        <authorList>
            <consortium name="RefSeq"/>
        </authorList>
    </citation>
    <scope>IDENTIFICATION</scope>
    <source>
        <strain evidence="3">Ishihara</strain>
        <tissue evidence="3">Whole body</tissue>
    </source>
</reference>